<dbReference type="InterPro" id="IPR001173">
    <property type="entry name" value="Glyco_trans_2-like"/>
</dbReference>
<evidence type="ECO:0000313" key="3">
    <source>
        <dbReference type="Proteomes" id="UP000016605"/>
    </source>
</evidence>
<dbReference type="PANTHER" id="PTHR43685">
    <property type="entry name" value="GLYCOSYLTRANSFERASE"/>
    <property type="match status" value="1"/>
</dbReference>
<dbReference type="AlphaFoldDB" id="U2RDJ6"/>
<protein>
    <submittedName>
        <fullName evidence="2">Glycosyltransferase, group 2 family protein</fullName>
    </submittedName>
</protein>
<keyword evidence="2" id="KW-0808">Transferase</keyword>
<dbReference type="Gene3D" id="3.90.550.10">
    <property type="entry name" value="Spore Coat Polysaccharide Biosynthesis Protein SpsA, Chain A"/>
    <property type="match status" value="1"/>
</dbReference>
<dbReference type="HOGENOM" id="CLU_061778_0_0_11"/>
<dbReference type="GO" id="GO:0016740">
    <property type="term" value="F:transferase activity"/>
    <property type="evidence" value="ECO:0007669"/>
    <property type="project" value="UniProtKB-KW"/>
</dbReference>
<dbReference type="GO" id="GO:0044010">
    <property type="term" value="P:single-species biofilm formation"/>
    <property type="evidence" value="ECO:0007669"/>
    <property type="project" value="TreeGrafter"/>
</dbReference>
<dbReference type="PANTHER" id="PTHR43685:SF13">
    <property type="entry name" value="O ANTIGEN BIOSYNTHESIS RHAMNOSYLTRANSFERASE RFBN"/>
    <property type="match status" value="1"/>
</dbReference>
<proteinExistence type="predicted"/>
<comment type="caution">
    <text evidence="2">The sequence shown here is derived from an EMBL/GenBank/DDBJ whole genome shotgun (WGS) entry which is preliminary data.</text>
</comment>
<dbReference type="EMBL" id="AWVQ01000032">
    <property type="protein sequence ID" value="ERK73325.1"/>
    <property type="molecule type" value="Genomic_DNA"/>
</dbReference>
<sequence length="338" mass="38713">MTVADEPVVTVTILTYNGEKYIERILKKLRKQDFPEAFEVLVIDSGSTDRTLDIVRSFPEVRLHEIPNSEFGHGKTRNLAAQLARGEFIAYLTHDAVPSNKHWMTEIIEPFRRFPEVVAVLGKQVARPRAFPLQKYEIHGMFRHLGPDFGTTLYYATPELLKDKASISVMSFYSDVNSAVRRQFLLDVIPYRDVRYAEDQMFGNDVIMNGYVKAYAPRAMVEHSNDLTLSEYRDRIFDETVGLRQIGTGELPVISRSAVVFYAFKGTVGDSIRIVRDHAYSWKRKAYWLAINPAFHLSKWQSYRRSALVDLDDHGAISAGSLEHKRKLKHEAKAAAKR</sequence>
<gene>
    <name evidence="2" type="ORF">N136_00303</name>
</gene>
<evidence type="ECO:0000313" key="2">
    <source>
        <dbReference type="EMBL" id="ERK73325.1"/>
    </source>
</evidence>
<name>U2RDJ6_LEIAQ</name>
<dbReference type="PATRIC" id="fig|1358026.3.peg.267"/>
<dbReference type="CDD" id="cd00761">
    <property type="entry name" value="Glyco_tranf_GTA_type"/>
    <property type="match status" value="1"/>
</dbReference>
<dbReference type="InterPro" id="IPR050834">
    <property type="entry name" value="Glycosyltransf_2"/>
</dbReference>
<evidence type="ECO:0000259" key="1">
    <source>
        <dbReference type="Pfam" id="PF00535"/>
    </source>
</evidence>
<dbReference type="SUPFAM" id="SSF53448">
    <property type="entry name" value="Nucleotide-diphospho-sugar transferases"/>
    <property type="match status" value="1"/>
</dbReference>
<dbReference type="Proteomes" id="UP000016605">
    <property type="component" value="Unassembled WGS sequence"/>
</dbReference>
<dbReference type="Pfam" id="PF00535">
    <property type="entry name" value="Glycos_transf_2"/>
    <property type="match status" value="1"/>
</dbReference>
<feature type="domain" description="Glycosyltransferase 2-like" evidence="1">
    <location>
        <begin position="11"/>
        <end position="183"/>
    </location>
</feature>
<dbReference type="InterPro" id="IPR029044">
    <property type="entry name" value="Nucleotide-diphossugar_trans"/>
</dbReference>
<organism evidence="2 3">
    <name type="scientific">Leifsonia aquatica ATCC 14665</name>
    <dbReference type="NCBI Taxonomy" id="1358026"/>
    <lineage>
        <taxon>Bacteria</taxon>
        <taxon>Bacillati</taxon>
        <taxon>Actinomycetota</taxon>
        <taxon>Actinomycetes</taxon>
        <taxon>Micrococcales</taxon>
        <taxon>Microbacteriaceae</taxon>
        <taxon>Leifsonia</taxon>
    </lineage>
</organism>
<reference evidence="2 3" key="1">
    <citation type="submission" date="2013-08" db="EMBL/GenBank/DDBJ databases">
        <authorList>
            <person name="Weinstock G."/>
            <person name="Sodergren E."/>
            <person name="Wylie T."/>
            <person name="Fulton L."/>
            <person name="Fulton R."/>
            <person name="Fronick C."/>
            <person name="O'Laughlin M."/>
            <person name="Godfrey J."/>
            <person name="Miner T."/>
            <person name="Herter B."/>
            <person name="Appelbaum E."/>
            <person name="Cordes M."/>
            <person name="Lek S."/>
            <person name="Wollam A."/>
            <person name="Pepin K.H."/>
            <person name="Palsikar V.B."/>
            <person name="Mitreva M."/>
            <person name="Wilson R.K."/>
        </authorList>
    </citation>
    <scope>NUCLEOTIDE SEQUENCE [LARGE SCALE GENOMIC DNA]</scope>
    <source>
        <strain evidence="2 3">ATCC 14665</strain>
    </source>
</reference>
<accession>U2RDJ6</accession>